<evidence type="ECO:0000256" key="5">
    <source>
        <dbReference type="SAM" id="SignalP"/>
    </source>
</evidence>
<dbReference type="InterPro" id="IPR035668">
    <property type="entry name" value="Amicyanin"/>
</dbReference>
<evidence type="ECO:0000313" key="7">
    <source>
        <dbReference type="EMBL" id="GLQ94585.1"/>
    </source>
</evidence>
<gene>
    <name evidence="7" type="ORF">GCM10007901_35370</name>
</gene>
<evidence type="ECO:0000259" key="6">
    <source>
        <dbReference type="Pfam" id="PF13473"/>
    </source>
</evidence>
<comment type="caution">
    <text evidence="7">The sequence shown here is derived from an EMBL/GenBank/DDBJ whole genome shotgun (WGS) entry which is preliminary data.</text>
</comment>
<dbReference type="Gene3D" id="2.60.40.420">
    <property type="entry name" value="Cupredoxins - blue copper proteins"/>
    <property type="match status" value="1"/>
</dbReference>
<proteinExistence type="predicted"/>
<dbReference type="InterPro" id="IPR008972">
    <property type="entry name" value="Cupredoxin"/>
</dbReference>
<evidence type="ECO:0000256" key="2">
    <source>
        <dbReference type="ARBA" id="ARBA00022448"/>
    </source>
</evidence>
<dbReference type="Proteomes" id="UP001156670">
    <property type="component" value="Unassembled WGS sequence"/>
</dbReference>
<dbReference type="PANTHER" id="PTHR36507:SF1">
    <property type="entry name" value="BLL1555 PROTEIN"/>
    <property type="match status" value="1"/>
</dbReference>
<keyword evidence="8" id="KW-1185">Reference proteome</keyword>
<keyword evidence="3" id="KW-0574">Periplasm</keyword>
<evidence type="ECO:0000313" key="8">
    <source>
        <dbReference type="Proteomes" id="UP001156670"/>
    </source>
</evidence>
<reference evidence="8" key="1">
    <citation type="journal article" date="2019" name="Int. J. Syst. Evol. Microbiol.">
        <title>The Global Catalogue of Microorganisms (GCM) 10K type strain sequencing project: providing services to taxonomists for standard genome sequencing and annotation.</title>
        <authorList>
            <consortium name="The Broad Institute Genomics Platform"/>
            <consortium name="The Broad Institute Genome Sequencing Center for Infectious Disease"/>
            <person name="Wu L."/>
            <person name="Ma J."/>
        </authorList>
    </citation>
    <scope>NUCLEOTIDE SEQUENCE [LARGE SCALE GENOMIC DNA]</scope>
    <source>
        <strain evidence="8">NBRC 111980</strain>
    </source>
</reference>
<dbReference type="EMBL" id="BSOB01000046">
    <property type="protein sequence ID" value="GLQ94585.1"/>
    <property type="molecule type" value="Genomic_DNA"/>
</dbReference>
<dbReference type="InterPro" id="IPR052721">
    <property type="entry name" value="ET_Amicyanin"/>
</dbReference>
<keyword evidence="4" id="KW-0249">Electron transport</keyword>
<protein>
    <recommendedName>
        <fullName evidence="6">EfeO-type cupredoxin-like domain-containing protein</fullName>
    </recommendedName>
</protein>
<keyword evidence="5" id="KW-0732">Signal</keyword>
<dbReference type="InterPro" id="IPR028096">
    <property type="entry name" value="EfeO_Cupredoxin"/>
</dbReference>
<dbReference type="RefSeq" id="WP_284322282.1">
    <property type="nucleotide sequence ID" value="NZ_BSOB01000046.1"/>
</dbReference>
<feature type="signal peptide" evidence="5">
    <location>
        <begin position="1"/>
        <end position="27"/>
    </location>
</feature>
<evidence type="ECO:0000256" key="3">
    <source>
        <dbReference type="ARBA" id="ARBA00022764"/>
    </source>
</evidence>
<comment type="subcellular location">
    <subcellularLocation>
        <location evidence="1">Periplasm</location>
    </subcellularLocation>
</comment>
<feature type="chain" id="PRO_5045481280" description="EfeO-type cupredoxin-like domain-containing protein" evidence="5">
    <location>
        <begin position="28"/>
        <end position="118"/>
    </location>
</feature>
<dbReference type="PRINTS" id="PR00155">
    <property type="entry name" value="AMICYANIN"/>
</dbReference>
<keyword evidence="2" id="KW-0813">Transport</keyword>
<evidence type="ECO:0000256" key="4">
    <source>
        <dbReference type="ARBA" id="ARBA00022982"/>
    </source>
</evidence>
<dbReference type="PANTHER" id="PTHR36507">
    <property type="entry name" value="BLL1555 PROTEIN"/>
    <property type="match status" value="1"/>
</dbReference>
<dbReference type="CDD" id="cd13921">
    <property type="entry name" value="Amicyanin"/>
    <property type="match status" value="1"/>
</dbReference>
<name>A0ABQ5XS64_9GAMM</name>
<dbReference type="Pfam" id="PF13473">
    <property type="entry name" value="Cupredoxin_1"/>
    <property type="match status" value="1"/>
</dbReference>
<evidence type="ECO:0000256" key="1">
    <source>
        <dbReference type="ARBA" id="ARBA00004418"/>
    </source>
</evidence>
<sequence length="118" mass="12528">MKPSWTWRLISMPAAVALCGVAVSCAAADVAPPKGVTHQVAIQNFAFAPKSLIVPVGTRVVWTNHDEEPHVVTSAGAAFASSKALDSGDTYAVTFFKPGTYTYYCSIHPMMVGTIIVQ</sequence>
<organism evidence="7 8">
    <name type="scientific">Dyella acidisoli</name>
    <dbReference type="NCBI Taxonomy" id="1867834"/>
    <lineage>
        <taxon>Bacteria</taxon>
        <taxon>Pseudomonadati</taxon>
        <taxon>Pseudomonadota</taxon>
        <taxon>Gammaproteobacteria</taxon>
        <taxon>Lysobacterales</taxon>
        <taxon>Rhodanobacteraceae</taxon>
        <taxon>Dyella</taxon>
    </lineage>
</organism>
<dbReference type="SUPFAM" id="SSF49503">
    <property type="entry name" value="Cupredoxins"/>
    <property type="match status" value="1"/>
</dbReference>
<accession>A0ABQ5XS64</accession>
<dbReference type="InterPro" id="IPR002386">
    <property type="entry name" value="Amicyanin/Pseudoazurin"/>
</dbReference>
<feature type="domain" description="EfeO-type cupredoxin-like" evidence="6">
    <location>
        <begin position="21"/>
        <end position="117"/>
    </location>
</feature>
<dbReference type="PROSITE" id="PS51257">
    <property type="entry name" value="PROKAR_LIPOPROTEIN"/>
    <property type="match status" value="1"/>
</dbReference>